<comment type="caution">
    <text evidence="8">The sequence shown here is derived from an EMBL/GenBank/DDBJ whole genome shotgun (WGS) entry which is preliminary data.</text>
</comment>
<keyword evidence="6 7" id="KW-0472">Membrane</keyword>
<dbReference type="CDD" id="cd06173">
    <property type="entry name" value="MFS_MefA_like"/>
    <property type="match status" value="1"/>
</dbReference>
<organism evidence="8 9">
    <name type="scientific">Chungangia koreensis</name>
    <dbReference type="NCBI Taxonomy" id="752657"/>
    <lineage>
        <taxon>Bacteria</taxon>
        <taxon>Bacillati</taxon>
        <taxon>Bacillota</taxon>
        <taxon>Bacilli</taxon>
        <taxon>Lactobacillales</taxon>
        <taxon>Chungangia</taxon>
    </lineage>
</organism>
<keyword evidence="9" id="KW-1185">Reference proteome</keyword>
<comment type="subcellular location">
    <subcellularLocation>
        <location evidence="1">Cell membrane</location>
        <topology evidence="1">Multi-pass membrane protein</topology>
    </subcellularLocation>
</comment>
<proteinExistence type="predicted"/>
<evidence type="ECO:0000256" key="7">
    <source>
        <dbReference type="SAM" id="Phobius"/>
    </source>
</evidence>
<feature type="transmembrane region" description="Helical" evidence="7">
    <location>
        <begin position="363"/>
        <end position="382"/>
    </location>
</feature>
<protein>
    <submittedName>
        <fullName evidence="8">MFS transporter</fullName>
    </submittedName>
</protein>
<gene>
    <name evidence="8" type="ORF">ACFOZY_04475</name>
</gene>
<dbReference type="SUPFAM" id="SSF103473">
    <property type="entry name" value="MFS general substrate transporter"/>
    <property type="match status" value="1"/>
</dbReference>
<keyword evidence="4 7" id="KW-0812">Transmembrane</keyword>
<evidence type="ECO:0000256" key="3">
    <source>
        <dbReference type="ARBA" id="ARBA00022475"/>
    </source>
</evidence>
<feature type="transmembrane region" description="Helical" evidence="7">
    <location>
        <begin position="21"/>
        <end position="45"/>
    </location>
</feature>
<evidence type="ECO:0000256" key="1">
    <source>
        <dbReference type="ARBA" id="ARBA00004651"/>
    </source>
</evidence>
<accession>A0ABV8X3T1</accession>
<keyword evidence="2" id="KW-0813">Transport</keyword>
<dbReference type="Proteomes" id="UP001595817">
    <property type="component" value="Unassembled WGS sequence"/>
</dbReference>
<feature type="transmembrane region" description="Helical" evidence="7">
    <location>
        <begin position="247"/>
        <end position="265"/>
    </location>
</feature>
<keyword evidence="3" id="KW-1003">Cell membrane</keyword>
<evidence type="ECO:0000256" key="6">
    <source>
        <dbReference type="ARBA" id="ARBA00023136"/>
    </source>
</evidence>
<dbReference type="Gene3D" id="1.20.1250.20">
    <property type="entry name" value="MFS general substrate transporter like domains"/>
    <property type="match status" value="1"/>
</dbReference>
<dbReference type="InterPro" id="IPR036259">
    <property type="entry name" value="MFS_trans_sf"/>
</dbReference>
<feature type="transmembrane region" description="Helical" evidence="7">
    <location>
        <begin position="335"/>
        <end position="357"/>
    </location>
</feature>
<feature type="transmembrane region" description="Helical" evidence="7">
    <location>
        <begin position="277"/>
        <end position="294"/>
    </location>
</feature>
<feature type="transmembrane region" description="Helical" evidence="7">
    <location>
        <begin position="300"/>
        <end position="323"/>
    </location>
</feature>
<evidence type="ECO:0000313" key="8">
    <source>
        <dbReference type="EMBL" id="MFC4409689.1"/>
    </source>
</evidence>
<feature type="transmembrane region" description="Helical" evidence="7">
    <location>
        <begin position="163"/>
        <end position="181"/>
    </location>
</feature>
<feature type="transmembrane region" description="Helical" evidence="7">
    <location>
        <begin position="51"/>
        <end position="69"/>
    </location>
</feature>
<feature type="transmembrane region" description="Helical" evidence="7">
    <location>
        <begin position="213"/>
        <end position="235"/>
    </location>
</feature>
<reference evidence="9" key="1">
    <citation type="journal article" date="2019" name="Int. J. Syst. Evol. Microbiol.">
        <title>The Global Catalogue of Microorganisms (GCM) 10K type strain sequencing project: providing services to taxonomists for standard genome sequencing and annotation.</title>
        <authorList>
            <consortium name="The Broad Institute Genomics Platform"/>
            <consortium name="The Broad Institute Genome Sequencing Center for Infectious Disease"/>
            <person name="Wu L."/>
            <person name="Ma J."/>
        </authorList>
    </citation>
    <scope>NUCLEOTIDE SEQUENCE [LARGE SCALE GENOMIC DNA]</scope>
    <source>
        <strain evidence="9">CCUG 59778</strain>
    </source>
</reference>
<dbReference type="Pfam" id="PF05977">
    <property type="entry name" value="MFS_3"/>
    <property type="match status" value="1"/>
</dbReference>
<dbReference type="PANTHER" id="PTHR23513:SF19">
    <property type="entry name" value="MAJOR FACILITATOR SUPERFAMILY (MFS) PROFILE DOMAIN-CONTAINING PROTEIN"/>
    <property type="match status" value="1"/>
</dbReference>
<sequence>MKDFRSFMLLWSSQTISNAGDVFYIVGLISIVYQLTDSVMMVSLIPLTNTLSRMVGGLITPILIHQLPLRRILTMSMFLKIMALAILYLVHGAQLIWILVLVGINSFLDGWASPTRNAMIPEFAGKEALLKANSMTAISDNSVFLISWPVGSLFVAAFGSEKLLGLTVIIYAVAWVLMLFVRQIAHEPDIKLNIIQQLLDGWTYILKVPSLKAVFTIDMIITFSSVVWASAFLLVYVDEVLGKGETWWGYINAVFFSGFIIAGFLYSKLAKFQLNKIILICSLFTTILTFFFAFPNGAVGALLIIFALGVCGQFQGLAQLTIIQTNTLPNQLAKVFSAQDVLITGSYAVSMLLFGWIGEMVNIRFVFILSGVLMTIVTIYILRRRSVLVAGE</sequence>
<evidence type="ECO:0000313" key="9">
    <source>
        <dbReference type="Proteomes" id="UP001595817"/>
    </source>
</evidence>
<dbReference type="InterPro" id="IPR010290">
    <property type="entry name" value="TM_effector"/>
</dbReference>
<dbReference type="RefSeq" id="WP_378152719.1">
    <property type="nucleotide sequence ID" value="NZ_JBHSEC010000005.1"/>
</dbReference>
<dbReference type="PANTHER" id="PTHR23513">
    <property type="entry name" value="INTEGRAL MEMBRANE EFFLUX PROTEIN-RELATED"/>
    <property type="match status" value="1"/>
</dbReference>
<evidence type="ECO:0000256" key="2">
    <source>
        <dbReference type="ARBA" id="ARBA00022448"/>
    </source>
</evidence>
<keyword evidence="5 7" id="KW-1133">Transmembrane helix</keyword>
<name>A0ABV8X3T1_9LACT</name>
<dbReference type="EMBL" id="JBHSEC010000005">
    <property type="protein sequence ID" value="MFC4409689.1"/>
    <property type="molecule type" value="Genomic_DNA"/>
</dbReference>
<evidence type="ECO:0000256" key="4">
    <source>
        <dbReference type="ARBA" id="ARBA00022692"/>
    </source>
</evidence>
<feature type="transmembrane region" description="Helical" evidence="7">
    <location>
        <begin position="81"/>
        <end position="104"/>
    </location>
</feature>
<evidence type="ECO:0000256" key="5">
    <source>
        <dbReference type="ARBA" id="ARBA00022989"/>
    </source>
</evidence>